<gene>
    <name evidence="1" type="ORF">B1207_14215</name>
</gene>
<dbReference type="EMBL" id="MVJN01000012">
    <property type="protein sequence ID" value="RAP35049.1"/>
    <property type="molecule type" value="Genomic_DNA"/>
</dbReference>
<comment type="caution">
    <text evidence="1">The sequence shown here is derived from an EMBL/GenBank/DDBJ whole genome shotgun (WGS) entry which is preliminary data.</text>
</comment>
<name>A0A364LG55_9GAMM</name>
<protein>
    <submittedName>
        <fullName evidence="1">Uncharacterized protein</fullName>
    </submittedName>
</protein>
<accession>A0A364LG55</accession>
<reference evidence="1 2" key="1">
    <citation type="submission" date="2017-02" db="EMBL/GenBank/DDBJ databases">
        <title>Legionella quilivanii strain from human: case report and whole genome sequencing analysis.</title>
        <authorList>
            <person name="Lalancette C."/>
            <person name="Leduc J.-M."/>
            <person name="Levesque S."/>
            <person name="Fournier E."/>
            <person name="Saoud J."/>
            <person name="Faucher S.P."/>
            <person name="Bernard K."/>
            <person name="Martineau C."/>
            <person name="Longtin J."/>
        </authorList>
    </citation>
    <scope>NUCLEOTIDE SEQUENCE [LARGE SCALE GENOMIC DNA]</scope>
    <source>
        <strain evidence="1 2">ID143958</strain>
    </source>
</reference>
<evidence type="ECO:0000313" key="2">
    <source>
        <dbReference type="Proteomes" id="UP000249458"/>
    </source>
</evidence>
<dbReference type="AlphaFoldDB" id="A0A364LG55"/>
<evidence type="ECO:0000313" key="1">
    <source>
        <dbReference type="EMBL" id="RAP35049.1"/>
    </source>
</evidence>
<dbReference type="Proteomes" id="UP000249458">
    <property type="component" value="Unassembled WGS sequence"/>
</dbReference>
<organism evidence="1 2">
    <name type="scientific">Legionella quinlivanii</name>
    <dbReference type="NCBI Taxonomy" id="45073"/>
    <lineage>
        <taxon>Bacteria</taxon>
        <taxon>Pseudomonadati</taxon>
        <taxon>Pseudomonadota</taxon>
        <taxon>Gammaproteobacteria</taxon>
        <taxon>Legionellales</taxon>
        <taxon>Legionellaceae</taxon>
        <taxon>Legionella</taxon>
    </lineage>
</organism>
<sequence>MSVVRASYISLECEGNRRPFLLGCSGGGGHISAIKGIHKYLEREYAKAGIEFDFPEYEPVLLEHKGNNPSRDLILRGQGLLYDYRISPLLKKISALTPIPIIPSKESLEDETRRLNDAEKKLNRYYRDMLLDYYDAGYESAGIWNILQREDAVTELKKLIDLQKSNDDQNYSTVKERLLTDLKAAAIKGEPYTEIISTQAMGLPALCDAVIEYNEWAKQYYKSYNQLVIQQYFTDLPTEGAVHFFNPLARLNKKQQQQMRLYGVGMTDDIIRFHFPKGEHFAGIYDVPAKDNPMVRPGFKNPDLDYSRYFHEPCKISLKNPDDSESDYSVAAHEQIATILLGSQAGNDTVKYIETLLTNGYEKIFVLGGHKFKKEIEEISSRYPHLSSLIIPVSTNQDDISLTPLLTRSNLLIQRGGGVSVMEGMALPHNPEQTILVHHADNGSLDETRLTSGIRWEDCNVDRLIKALSQQGIECKKTSPKLAKLQIPRARLHAALIRIENNFKAQLRDAQPVLSTHNRKQLLEKNEHLEKAIKFSANFRQSLPYLNQFILEDFVALLSHPLIREEPKRLLQIMAGYKRCTTKQSRANWEIVLNNLLSEERLTHSWLNKLSHPELAEPVITKEVLRSIILRMLELQQSLSGKELHIATKLSLSIVERASLNDLKGLKQLLSSAVPPKGTTNDNLKKYYALCNCLAERLQTRSDVQELNYLLLNPKPGTKSRGGSLIGEHGEPKTRLLSSAGQLEDALKVYILGMKSDLNNYKKNQFRFFSPRYMVHYNLMHEKLNIAETLLTNLTRLNQKELPEQTRAKLMAKMLVTAQKVNEKVVDRAFFASSGRLGELLNSHVGFMKNNYSIAYHQGCVELHSKTFTTSSGLH</sequence>
<dbReference type="RefSeq" id="WP_112220562.1">
    <property type="nucleotide sequence ID" value="NZ_MVJN01000012.1"/>
</dbReference>
<proteinExistence type="predicted"/>